<dbReference type="EMBL" id="JADAQX010000059">
    <property type="protein sequence ID" value="KAF8822377.1"/>
    <property type="molecule type" value="Genomic_DNA"/>
</dbReference>
<keyword evidence="2" id="KW-1185">Reference proteome</keyword>
<sequence length="25" mass="2991">MRRIADCFRSTYSSSSFIPDIYIVY</sequence>
<proteinExistence type="predicted"/>
<organism evidence="1 2">
    <name type="scientific">Cardiosporidium cionae</name>
    <dbReference type="NCBI Taxonomy" id="476202"/>
    <lineage>
        <taxon>Eukaryota</taxon>
        <taxon>Sar</taxon>
        <taxon>Alveolata</taxon>
        <taxon>Apicomplexa</taxon>
        <taxon>Aconoidasida</taxon>
        <taxon>Nephromycida</taxon>
        <taxon>Cardiosporidium</taxon>
    </lineage>
</organism>
<accession>A0ABQ7JEE4</accession>
<comment type="caution">
    <text evidence="1">The sequence shown here is derived from an EMBL/GenBank/DDBJ whole genome shotgun (WGS) entry which is preliminary data.</text>
</comment>
<name>A0ABQ7JEE4_9APIC</name>
<dbReference type="Proteomes" id="UP000823046">
    <property type="component" value="Unassembled WGS sequence"/>
</dbReference>
<protein>
    <submittedName>
        <fullName evidence="1">Uncharacterized protein</fullName>
    </submittedName>
</protein>
<reference evidence="1 2" key="1">
    <citation type="journal article" date="2020" name="bioRxiv">
        <title>Metabolic contributions of an alphaproteobacterial endosymbiont in the apicomplexan Cardiosporidium cionae.</title>
        <authorList>
            <person name="Hunter E.S."/>
            <person name="Paight C.J."/>
            <person name="Lane C.E."/>
        </authorList>
    </citation>
    <scope>NUCLEOTIDE SEQUENCE [LARGE SCALE GENOMIC DNA]</scope>
    <source>
        <strain evidence="1">ESH_2018</strain>
    </source>
</reference>
<gene>
    <name evidence="1" type="ORF">IE077_003897</name>
</gene>
<evidence type="ECO:0000313" key="1">
    <source>
        <dbReference type="EMBL" id="KAF8822377.1"/>
    </source>
</evidence>
<evidence type="ECO:0000313" key="2">
    <source>
        <dbReference type="Proteomes" id="UP000823046"/>
    </source>
</evidence>